<dbReference type="AlphaFoldDB" id="A0A938XZI6"/>
<sequence length="147" mass="16543">MLEQLLAILKDYWLLVLLVIAVITVLQIVLRSIFRFTSIFVTIGAVMVLVLNYTPEQVIKLGRSMVEQTNQALHSTVLPILNAELKDATYQFHDDGTYEVKTASLRIVGKKGDPTATIYYKDKQFKVDLSDLGEVLQRQVEQGGGQM</sequence>
<feature type="transmembrane region" description="Helical" evidence="1">
    <location>
        <begin position="36"/>
        <end position="54"/>
    </location>
</feature>
<dbReference type="RefSeq" id="WP_204516503.1">
    <property type="nucleotide sequence ID" value="NZ_BAABIN010000009.1"/>
</dbReference>
<keyword evidence="1" id="KW-1133">Transmembrane helix</keyword>
<comment type="caution">
    <text evidence="2">The sequence shown here is derived from an EMBL/GenBank/DDBJ whole genome shotgun (WGS) entry which is preliminary data.</text>
</comment>
<keyword evidence="1" id="KW-0812">Transmembrane</keyword>
<keyword evidence="1" id="KW-0472">Membrane</keyword>
<dbReference type="Proteomes" id="UP000717624">
    <property type="component" value="Unassembled WGS sequence"/>
</dbReference>
<feature type="transmembrane region" description="Helical" evidence="1">
    <location>
        <begin position="12"/>
        <end position="30"/>
    </location>
</feature>
<proteinExistence type="predicted"/>
<accession>A0A938XZI6</accession>
<evidence type="ECO:0000256" key="1">
    <source>
        <dbReference type="SAM" id="Phobius"/>
    </source>
</evidence>
<evidence type="ECO:0000313" key="2">
    <source>
        <dbReference type="EMBL" id="MBM7588777.1"/>
    </source>
</evidence>
<gene>
    <name evidence="2" type="ORF">JOD01_000363</name>
</gene>
<name>A0A938XZI6_9BACL</name>
<dbReference type="EMBL" id="JAFBEB010000001">
    <property type="protein sequence ID" value="MBM7588777.1"/>
    <property type="molecule type" value="Genomic_DNA"/>
</dbReference>
<protein>
    <submittedName>
        <fullName evidence="2">Uncharacterized protein</fullName>
    </submittedName>
</protein>
<organism evidence="2 3">
    <name type="scientific">Brevibacillus fulvus</name>
    <dbReference type="NCBI Taxonomy" id="1125967"/>
    <lineage>
        <taxon>Bacteria</taxon>
        <taxon>Bacillati</taxon>
        <taxon>Bacillota</taxon>
        <taxon>Bacilli</taxon>
        <taxon>Bacillales</taxon>
        <taxon>Paenibacillaceae</taxon>
        <taxon>Brevibacillus</taxon>
    </lineage>
</organism>
<keyword evidence="3" id="KW-1185">Reference proteome</keyword>
<reference evidence="2" key="1">
    <citation type="submission" date="2021-01" db="EMBL/GenBank/DDBJ databases">
        <title>Genomic Encyclopedia of Type Strains, Phase IV (KMG-IV): sequencing the most valuable type-strain genomes for metagenomic binning, comparative biology and taxonomic classification.</title>
        <authorList>
            <person name="Goeker M."/>
        </authorList>
    </citation>
    <scope>NUCLEOTIDE SEQUENCE</scope>
    <source>
        <strain evidence="2">DSM 25523</strain>
    </source>
</reference>
<evidence type="ECO:0000313" key="3">
    <source>
        <dbReference type="Proteomes" id="UP000717624"/>
    </source>
</evidence>